<dbReference type="Proteomes" id="UP000219374">
    <property type="component" value="Unassembled WGS sequence"/>
</dbReference>
<dbReference type="GO" id="GO:0016491">
    <property type="term" value="F:oxidoreductase activity"/>
    <property type="evidence" value="ECO:0007669"/>
    <property type="project" value="InterPro"/>
</dbReference>
<gene>
    <name evidence="4" type="ORF">SAMN06296416_102218</name>
</gene>
<accession>A0A286D330</accession>
<dbReference type="GO" id="GO:0005829">
    <property type="term" value="C:cytosol"/>
    <property type="evidence" value="ECO:0007669"/>
    <property type="project" value="TreeGrafter"/>
</dbReference>
<dbReference type="EMBL" id="OCND01000002">
    <property type="protein sequence ID" value="SOD53061.1"/>
    <property type="molecule type" value="Genomic_DNA"/>
</dbReference>
<name>A0A286D330_9GAMM</name>
<dbReference type="InterPro" id="IPR029039">
    <property type="entry name" value="Flavoprotein-like_sf"/>
</dbReference>
<dbReference type="AlphaFoldDB" id="A0A286D330"/>
<keyword evidence="5" id="KW-1185">Reference proteome</keyword>
<dbReference type="OrthoDB" id="9812295at2"/>
<evidence type="ECO:0000313" key="5">
    <source>
        <dbReference type="Proteomes" id="UP000219374"/>
    </source>
</evidence>
<dbReference type="Gene3D" id="3.40.50.360">
    <property type="match status" value="1"/>
</dbReference>
<evidence type="ECO:0000256" key="2">
    <source>
        <dbReference type="ARBA" id="ARBA00022643"/>
    </source>
</evidence>
<evidence type="ECO:0000313" key="4">
    <source>
        <dbReference type="EMBL" id="SOD53061.1"/>
    </source>
</evidence>
<dbReference type="InterPro" id="IPR050712">
    <property type="entry name" value="NAD(P)H-dep_reductase"/>
</dbReference>
<evidence type="ECO:0000256" key="1">
    <source>
        <dbReference type="ARBA" id="ARBA00001917"/>
    </source>
</evidence>
<feature type="domain" description="NADPH-dependent FMN reductase-like" evidence="3">
    <location>
        <begin position="6"/>
        <end position="145"/>
    </location>
</feature>
<reference evidence="4 5" key="1">
    <citation type="submission" date="2017-09" db="EMBL/GenBank/DDBJ databases">
        <authorList>
            <person name="Ehlers B."/>
            <person name="Leendertz F.H."/>
        </authorList>
    </citation>
    <scope>NUCLEOTIDE SEQUENCE [LARGE SCALE GENOMIC DNA]</scope>
    <source>
        <strain evidence="4 5">CGMCC 1.10978</strain>
    </source>
</reference>
<proteinExistence type="predicted"/>
<dbReference type="GO" id="GO:0010181">
    <property type="term" value="F:FMN binding"/>
    <property type="evidence" value="ECO:0007669"/>
    <property type="project" value="TreeGrafter"/>
</dbReference>
<organism evidence="4 5">
    <name type="scientific">Pseudoxanthomonas wuyuanensis</name>
    <dbReference type="NCBI Taxonomy" id="1073196"/>
    <lineage>
        <taxon>Bacteria</taxon>
        <taxon>Pseudomonadati</taxon>
        <taxon>Pseudomonadota</taxon>
        <taxon>Gammaproteobacteria</taxon>
        <taxon>Lysobacterales</taxon>
        <taxon>Lysobacteraceae</taxon>
        <taxon>Pseudoxanthomonas</taxon>
    </lineage>
</organism>
<keyword evidence="2" id="KW-0285">Flavoprotein</keyword>
<dbReference type="RefSeq" id="WP_097120992.1">
    <property type="nucleotide sequence ID" value="NZ_OCND01000002.1"/>
</dbReference>
<evidence type="ECO:0000259" key="3">
    <source>
        <dbReference type="Pfam" id="PF03358"/>
    </source>
</evidence>
<comment type="cofactor">
    <cofactor evidence="1">
        <name>FMN</name>
        <dbReference type="ChEBI" id="CHEBI:58210"/>
    </cofactor>
</comment>
<keyword evidence="2" id="KW-0288">FMN</keyword>
<dbReference type="PANTHER" id="PTHR30543:SF21">
    <property type="entry name" value="NAD(P)H-DEPENDENT FMN REDUCTASE LOT6"/>
    <property type="match status" value="1"/>
</dbReference>
<protein>
    <submittedName>
        <fullName evidence="4">NAD(P)H-dependent FMN reductase</fullName>
    </submittedName>
</protein>
<dbReference type="PANTHER" id="PTHR30543">
    <property type="entry name" value="CHROMATE REDUCTASE"/>
    <property type="match status" value="1"/>
</dbReference>
<sequence length="190" mass="21177">MNDKLRLAMIYGSTREGRFCDIVADWTAAQIARRDEFDLDRIDPALLDLPDRHGRHGTPDLVNLQQRIWRADAFVVVTPEYNHGYPAALKFVIDSVQGHWQAKPVAFVSYGGRSGGLRAVEQLRQVFSELHAVTVRDSVIFPMAWNRFGDNGLPHDAEASAAAGAGMLAQLAWWAHALRQARAGWPYPAS</sequence>
<dbReference type="SUPFAM" id="SSF52218">
    <property type="entry name" value="Flavoproteins"/>
    <property type="match status" value="1"/>
</dbReference>
<dbReference type="InterPro" id="IPR005025">
    <property type="entry name" value="FMN_Rdtase-like_dom"/>
</dbReference>
<dbReference type="Pfam" id="PF03358">
    <property type="entry name" value="FMN_red"/>
    <property type="match status" value="1"/>
</dbReference>